<feature type="transmembrane region" description="Helical" evidence="1">
    <location>
        <begin position="54"/>
        <end position="77"/>
    </location>
</feature>
<evidence type="ECO:0000313" key="3">
    <source>
        <dbReference type="Proteomes" id="UP000028058"/>
    </source>
</evidence>
<keyword evidence="1" id="KW-1133">Transmembrane helix</keyword>
<comment type="caution">
    <text evidence="2">The sequence shown here is derived from an EMBL/GenBank/DDBJ whole genome shotgun (WGS) entry which is preliminary data.</text>
</comment>
<feature type="transmembrane region" description="Helical" evidence="1">
    <location>
        <begin position="30"/>
        <end position="47"/>
    </location>
</feature>
<keyword evidence="1" id="KW-0472">Membrane</keyword>
<sequence>MVLIVLLAIALSVLPFALFPDTVTATQTALATVCSIVLLVFALFGLVHDTYSAWQLVAVLCVLLVLVGIGLAVWRYFEESRSLPVTESAKLSKGAASLETGEKAVLRLRTPAPRDRLRLTFEADDIGFGSPCVPSSSLRVTGGADGRRPEARIGEEMTIALDREKRTVRLEAELVSDPGCELSLRVARAVLDND</sequence>
<evidence type="ECO:0000256" key="1">
    <source>
        <dbReference type="SAM" id="Phobius"/>
    </source>
</evidence>
<reference evidence="2 3" key="1">
    <citation type="journal article" date="2014" name="Genome Announc.">
        <title>Draft Genome Sequence of Streptomyces fradiae ATCC 19609, a Strain Highly Sensitive to Antibiotics.</title>
        <authorList>
            <person name="Bekker O.B."/>
            <person name="Klimina K.M."/>
            <person name="Vatlin A.A."/>
            <person name="Zakharevich N.V."/>
            <person name="Kasianov A.S."/>
            <person name="Danilenko V.N."/>
        </authorList>
    </citation>
    <scope>NUCLEOTIDE SEQUENCE [LARGE SCALE GENOMIC DNA]</scope>
    <source>
        <strain evidence="2 3">ATCC 19609</strain>
    </source>
</reference>
<accession>A0A3M8EXF9</accession>
<gene>
    <name evidence="2" type="ORF">SFRA_025385</name>
</gene>
<dbReference type="EMBL" id="JNAD02000014">
    <property type="protein sequence ID" value="RKM92225.1"/>
    <property type="molecule type" value="Genomic_DNA"/>
</dbReference>
<proteinExistence type="predicted"/>
<dbReference type="AlphaFoldDB" id="A0A3M8EXF9"/>
<dbReference type="Proteomes" id="UP000028058">
    <property type="component" value="Unassembled WGS sequence"/>
</dbReference>
<keyword evidence="1" id="KW-0812">Transmembrane</keyword>
<keyword evidence="3" id="KW-1185">Reference proteome</keyword>
<evidence type="ECO:0000313" key="2">
    <source>
        <dbReference type="EMBL" id="RKM92225.1"/>
    </source>
</evidence>
<protein>
    <submittedName>
        <fullName evidence="2">Uncharacterized protein</fullName>
    </submittedName>
</protein>
<name>A0A3M8EXF9_9ACTN</name>
<organism evidence="2 3">
    <name type="scientific">Streptomyces xinghaiensis</name>
    <dbReference type="NCBI Taxonomy" id="1038928"/>
    <lineage>
        <taxon>Bacteria</taxon>
        <taxon>Bacillati</taxon>
        <taxon>Actinomycetota</taxon>
        <taxon>Actinomycetes</taxon>
        <taxon>Kitasatosporales</taxon>
        <taxon>Streptomycetaceae</taxon>
        <taxon>Streptomyces</taxon>
    </lineage>
</organism>